<name>A0A4S4FY56_9MICO</name>
<protein>
    <submittedName>
        <fullName evidence="3">DUF58 domain-containing protein</fullName>
    </submittedName>
</protein>
<dbReference type="Pfam" id="PF01882">
    <property type="entry name" value="DUF58"/>
    <property type="match status" value="1"/>
</dbReference>
<proteinExistence type="predicted"/>
<dbReference type="EMBL" id="SSSN01000003">
    <property type="protein sequence ID" value="THG34945.1"/>
    <property type="molecule type" value="Genomic_DNA"/>
</dbReference>
<keyword evidence="4" id="KW-1185">Reference proteome</keyword>
<evidence type="ECO:0000313" key="3">
    <source>
        <dbReference type="EMBL" id="THG34945.1"/>
    </source>
</evidence>
<keyword evidence="1" id="KW-0472">Membrane</keyword>
<evidence type="ECO:0000259" key="2">
    <source>
        <dbReference type="Pfam" id="PF01882"/>
    </source>
</evidence>
<dbReference type="Proteomes" id="UP000307380">
    <property type="component" value="Unassembled WGS sequence"/>
</dbReference>
<organism evidence="3 4">
    <name type="scientific">Orlajensenia flava</name>
    <dbReference type="NCBI Taxonomy" id="2565934"/>
    <lineage>
        <taxon>Bacteria</taxon>
        <taxon>Bacillati</taxon>
        <taxon>Actinomycetota</taxon>
        <taxon>Actinomycetes</taxon>
        <taxon>Micrococcales</taxon>
        <taxon>Microbacteriaceae</taxon>
        <taxon>Orlajensenia</taxon>
    </lineage>
</organism>
<keyword evidence="1" id="KW-1133">Transmembrane helix</keyword>
<reference evidence="3 4" key="1">
    <citation type="submission" date="2019-04" db="EMBL/GenBank/DDBJ databases">
        <authorList>
            <person name="Jiang L."/>
        </authorList>
    </citation>
    <scope>NUCLEOTIDE SEQUENCE [LARGE SCALE GENOMIC DNA]</scope>
    <source>
        <strain evidence="3 4">YIM 131861</strain>
    </source>
</reference>
<feature type="domain" description="DUF58" evidence="2">
    <location>
        <begin position="242"/>
        <end position="332"/>
    </location>
</feature>
<comment type="caution">
    <text evidence="3">The sequence shown here is derived from an EMBL/GenBank/DDBJ whole genome shotgun (WGS) entry which is preliminary data.</text>
</comment>
<dbReference type="AlphaFoldDB" id="A0A4S4FY56"/>
<feature type="transmembrane region" description="Helical" evidence="1">
    <location>
        <begin position="57"/>
        <end position="76"/>
    </location>
</feature>
<dbReference type="OrthoDB" id="9812729at2"/>
<gene>
    <name evidence="3" type="ORF">E6C70_02365</name>
</gene>
<feature type="transmembrane region" description="Helical" evidence="1">
    <location>
        <begin position="82"/>
        <end position="100"/>
    </location>
</feature>
<evidence type="ECO:0000256" key="1">
    <source>
        <dbReference type="SAM" id="Phobius"/>
    </source>
</evidence>
<dbReference type="InterPro" id="IPR002881">
    <property type="entry name" value="DUF58"/>
</dbReference>
<evidence type="ECO:0000313" key="4">
    <source>
        <dbReference type="Proteomes" id="UP000307380"/>
    </source>
</evidence>
<keyword evidence="1" id="KW-0812">Transmembrane</keyword>
<accession>A0A4S4FY56</accession>
<dbReference type="RefSeq" id="WP_136421871.1">
    <property type="nucleotide sequence ID" value="NZ_SSSN01000003.1"/>
</dbReference>
<sequence length="431" mass="46352">MSSSTDRPRGAGQLRYAVAAVAFSTRALSARVGAGAVGIGRAAADRVSPVTSVITRAGWLVLLAAAACLMICFVFGWVEFGYLGFAMVGALAIAAIYLIGRARFEVGIDLEPRRVVAGERAHGRMTVRNTADRPSTPSRMELPVGSGTAEFLVPALEPDAVHEELFAVPTQRRAVIVAGPAISVRGDHIGLLRRTVRWTDEVELFVHPVTARLAPSAAGLIRDLEGQITKTITDNDISFHALRPYAPGDALRNVHWRTSARTGTLMVRQFEESRRMNLTLAQTTERSAYADDDEFELGVSIMASLALQLMRDGIPVAVVTEERQLRTATPMALLDDTSRLTGVERAYPTLREFVRHSTARLPEPSVVFLVTGSVTPVADLRSVETLFGPDVRVIAIRVEGGAGPRIGKVSGLDILTVGAVADLARVLRSVS</sequence>
<dbReference type="PANTHER" id="PTHR34351">
    <property type="entry name" value="SLR1927 PROTEIN-RELATED"/>
    <property type="match status" value="1"/>
</dbReference>
<dbReference type="PANTHER" id="PTHR34351:SF1">
    <property type="entry name" value="SLR1927 PROTEIN"/>
    <property type="match status" value="1"/>
</dbReference>